<proteinExistence type="predicted"/>
<comment type="caution">
    <text evidence="2">The sequence shown here is derived from an EMBL/GenBank/DDBJ whole genome shotgun (WGS) entry which is preliminary data.</text>
</comment>
<organism evidence="2 3">
    <name type="scientific">Dreissena polymorpha</name>
    <name type="common">Zebra mussel</name>
    <name type="synonym">Mytilus polymorpha</name>
    <dbReference type="NCBI Taxonomy" id="45954"/>
    <lineage>
        <taxon>Eukaryota</taxon>
        <taxon>Metazoa</taxon>
        <taxon>Spiralia</taxon>
        <taxon>Lophotrochozoa</taxon>
        <taxon>Mollusca</taxon>
        <taxon>Bivalvia</taxon>
        <taxon>Autobranchia</taxon>
        <taxon>Heteroconchia</taxon>
        <taxon>Euheterodonta</taxon>
        <taxon>Imparidentia</taxon>
        <taxon>Neoheterodontei</taxon>
        <taxon>Myida</taxon>
        <taxon>Dreissenoidea</taxon>
        <taxon>Dreissenidae</taxon>
        <taxon>Dreissena</taxon>
    </lineage>
</organism>
<gene>
    <name evidence="2" type="ORF">DPMN_185729</name>
</gene>
<reference evidence="2" key="1">
    <citation type="journal article" date="2019" name="bioRxiv">
        <title>The Genome of the Zebra Mussel, Dreissena polymorpha: A Resource for Invasive Species Research.</title>
        <authorList>
            <person name="McCartney M.A."/>
            <person name="Auch B."/>
            <person name="Kono T."/>
            <person name="Mallez S."/>
            <person name="Zhang Y."/>
            <person name="Obille A."/>
            <person name="Becker A."/>
            <person name="Abrahante J.E."/>
            <person name="Garbe J."/>
            <person name="Badalamenti J.P."/>
            <person name="Herman A."/>
            <person name="Mangelson H."/>
            <person name="Liachko I."/>
            <person name="Sullivan S."/>
            <person name="Sone E.D."/>
            <person name="Koren S."/>
            <person name="Silverstein K.A.T."/>
            <person name="Beckman K.B."/>
            <person name="Gohl D.M."/>
        </authorList>
    </citation>
    <scope>NUCLEOTIDE SEQUENCE</scope>
    <source>
        <strain evidence="2">Duluth1</strain>
        <tissue evidence="2">Whole animal</tissue>
    </source>
</reference>
<reference evidence="2" key="2">
    <citation type="submission" date="2020-11" db="EMBL/GenBank/DDBJ databases">
        <authorList>
            <person name="McCartney M.A."/>
            <person name="Auch B."/>
            <person name="Kono T."/>
            <person name="Mallez S."/>
            <person name="Becker A."/>
            <person name="Gohl D.M."/>
            <person name="Silverstein K.A.T."/>
            <person name="Koren S."/>
            <person name="Bechman K.B."/>
            <person name="Herman A."/>
            <person name="Abrahante J.E."/>
            <person name="Garbe J."/>
        </authorList>
    </citation>
    <scope>NUCLEOTIDE SEQUENCE</scope>
    <source>
        <strain evidence="2">Duluth1</strain>
        <tissue evidence="2">Whole animal</tissue>
    </source>
</reference>
<evidence type="ECO:0000256" key="1">
    <source>
        <dbReference type="SAM" id="MobiDB-lite"/>
    </source>
</evidence>
<accession>A0A9D4I7J5</accession>
<sequence length="54" mass="6104">MKQAKIMTWKIHSVEILWDTIYYKKYYIGDSGKSKGDNSCSPNMSGKMSTVGVP</sequence>
<keyword evidence="3" id="KW-1185">Reference proteome</keyword>
<evidence type="ECO:0000313" key="2">
    <source>
        <dbReference type="EMBL" id="KAH3751180.1"/>
    </source>
</evidence>
<dbReference type="EMBL" id="JAIWYP010000010">
    <property type="protein sequence ID" value="KAH3751180.1"/>
    <property type="molecule type" value="Genomic_DNA"/>
</dbReference>
<name>A0A9D4I7J5_DREPO</name>
<evidence type="ECO:0000313" key="3">
    <source>
        <dbReference type="Proteomes" id="UP000828390"/>
    </source>
</evidence>
<protein>
    <submittedName>
        <fullName evidence="2">Uncharacterized protein</fullName>
    </submittedName>
</protein>
<dbReference type="Proteomes" id="UP000828390">
    <property type="component" value="Unassembled WGS sequence"/>
</dbReference>
<feature type="region of interest" description="Disordered" evidence="1">
    <location>
        <begin position="32"/>
        <end position="54"/>
    </location>
</feature>
<feature type="compositionally biased region" description="Polar residues" evidence="1">
    <location>
        <begin position="37"/>
        <end position="48"/>
    </location>
</feature>
<dbReference type="AlphaFoldDB" id="A0A9D4I7J5"/>